<dbReference type="Proteomes" id="UP000245959">
    <property type="component" value="Unassembled WGS sequence"/>
</dbReference>
<evidence type="ECO:0000313" key="5">
    <source>
        <dbReference type="EMBL" id="PVY42105.1"/>
    </source>
</evidence>
<evidence type="ECO:0000256" key="3">
    <source>
        <dbReference type="SAM" id="SignalP"/>
    </source>
</evidence>
<dbReference type="CDD" id="cd03143">
    <property type="entry name" value="A4_beta-galactosidase_middle_domain"/>
    <property type="match status" value="1"/>
</dbReference>
<evidence type="ECO:0000256" key="1">
    <source>
        <dbReference type="ARBA" id="ARBA00022801"/>
    </source>
</evidence>
<organism evidence="5 6">
    <name type="scientific">Victivallis vadensis</name>
    <dbReference type="NCBI Taxonomy" id="172901"/>
    <lineage>
        <taxon>Bacteria</taxon>
        <taxon>Pseudomonadati</taxon>
        <taxon>Lentisphaerota</taxon>
        <taxon>Lentisphaeria</taxon>
        <taxon>Victivallales</taxon>
        <taxon>Victivallaceae</taxon>
        <taxon>Victivallis</taxon>
    </lineage>
</organism>
<accession>A0A2U1B0A5</accession>
<dbReference type="EMBL" id="QEKH01000012">
    <property type="protein sequence ID" value="PVY42105.1"/>
    <property type="molecule type" value="Genomic_DNA"/>
</dbReference>
<dbReference type="Gene3D" id="3.40.50.880">
    <property type="match status" value="1"/>
</dbReference>
<sequence>MNKLCLTLFLLGSAGLCNAELIRNGSFEAVGPDKLPQHWLFTAKGSERAQPNITLTTVSDAGAPAGGTVVRFTHPAAGVNDVYGSLIQLVRPEAGRRYRLNFYMKGKNINQLLLIFGARWAERWVVPTAGLSETGWKLFSHEITIDPQDLDPNGDYQVRFNIEGYAEWGMFDGVSFVPTGGTVAPGRRSAAPQLEIRPLPAAGDSDLFAADLILSGLDREAGWTLPVEITDAAGKLYRYGLKELNAVRNGETLTVNAILPLEIAAGEYAVKLPGIGSAKFTRQPSRAPREIAEQKERLARARARFAALEPELAKYPRSRYLAVYANVIPQQIELQEKDLNRRFGSAPERDYYLNRGRIAIPEIETALDDLAALLRSGKPLPGNWKLASGEVEYRDGFPVAEMIDEQGNRQRRYVMFGGYGHFEQAIRDMPLFDRIGGNVVQFEIGPWSVYPQPGRQRELEPDFTYYHDYIEAGLKRAQENNQKVALLLATHYVPEWFKKAHPETDAGHLFVPLDILHPATRSFHRQFIRDIVGKLAKSPYRGALHSIVLSNEPTYGQCTLDRSFSRAEFEKHLKRRYGSVAGFNRAAGTRFGDFRELADAGYGSPAVKHEFIRFKREALAGWHSFMASEVRRLLPGVPLQAKLMIHQVYAERELEMGLDPERFAAFSDLNGNDNGDGTWLDPSLGTALQYSLKPVSVANTENHYISDGSQIPVEPQSIYTSLFQQYMHGASTLVGWVWADNAFNGAPWLDGCIQRRPLDIIAHSRAILDANRLSAEIVAFNRVPPEAALIYSPTSLTLNRNRHTKAVYDAWRTLSATGRKLGFISEKQLAARKFGKLRVIVAPEVRNLKRDALAGLHEFVRRGGTVLTAGENFHGDEFGRPAEVKFRTVPANSRETLRAELARRIPLPVEVSAPAPADSLDIVQVRTVTLPDGRILVNLVNFDRSARRVKLDIPGGGSAVDLISGEPVPREFSLAWKTPMLIEIR</sequence>
<proteinExistence type="predicted"/>
<dbReference type="Gene3D" id="3.20.20.80">
    <property type="entry name" value="Glycosidases"/>
    <property type="match status" value="1"/>
</dbReference>
<dbReference type="Gene3D" id="2.60.120.260">
    <property type="entry name" value="Galactose-binding domain-like"/>
    <property type="match status" value="1"/>
</dbReference>
<dbReference type="GO" id="GO:0004565">
    <property type="term" value="F:beta-galactosidase activity"/>
    <property type="evidence" value="ECO:0007669"/>
    <property type="project" value="InterPro"/>
</dbReference>
<comment type="caution">
    <text evidence="5">The sequence shown here is derived from an EMBL/GenBank/DDBJ whole genome shotgun (WGS) entry which is preliminary data.</text>
</comment>
<dbReference type="InterPro" id="IPR029062">
    <property type="entry name" value="Class_I_gatase-like"/>
</dbReference>
<evidence type="ECO:0000313" key="6">
    <source>
        <dbReference type="Proteomes" id="UP000245959"/>
    </source>
</evidence>
<keyword evidence="3" id="KW-0732">Signal</keyword>
<feature type="chain" id="PRO_5015781947" evidence="3">
    <location>
        <begin position="20"/>
        <end position="985"/>
    </location>
</feature>
<keyword evidence="2" id="KW-0326">Glycosidase</keyword>
<protein>
    <submittedName>
        <fullName evidence="5">Beta-galactosidase GanA</fullName>
    </submittedName>
</protein>
<dbReference type="GeneID" id="78295251"/>
<dbReference type="GO" id="GO:0009341">
    <property type="term" value="C:beta-galactosidase complex"/>
    <property type="evidence" value="ECO:0007669"/>
    <property type="project" value="InterPro"/>
</dbReference>
<dbReference type="AlphaFoldDB" id="A0A2U1B0A5"/>
<keyword evidence="1" id="KW-0378">Hydrolase</keyword>
<evidence type="ECO:0000256" key="2">
    <source>
        <dbReference type="ARBA" id="ARBA00023295"/>
    </source>
</evidence>
<dbReference type="InterPro" id="IPR017853">
    <property type="entry name" value="GH"/>
</dbReference>
<gene>
    <name evidence="5" type="ORF">C8D82_112102</name>
</gene>
<dbReference type="InterPro" id="IPR013529">
    <property type="entry name" value="Glyco_hydro_42_N"/>
</dbReference>
<reference evidence="5 6" key="1">
    <citation type="submission" date="2018-04" db="EMBL/GenBank/DDBJ databases">
        <title>Genomic Encyclopedia of Type Strains, Phase IV (KMG-IV): sequencing the most valuable type-strain genomes for metagenomic binning, comparative biology and taxonomic classification.</title>
        <authorList>
            <person name="Goeker M."/>
        </authorList>
    </citation>
    <scope>NUCLEOTIDE SEQUENCE [LARGE SCALE GENOMIC DNA]</scope>
    <source>
        <strain evidence="5 6">DSM 14823</strain>
    </source>
</reference>
<dbReference type="Pfam" id="PF02449">
    <property type="entry name" value="Glyco_hydro_42"/>
    <property type="match status" value="1"/>
</dbReference>
<dbReference type="SUPFAM" id="SSF51445">
    <property type="entry name" value="(Trans)glycosidases"/>
    <property type="match status" value="1"/>
</dbReference>
<feature type="domain" description="Glycoside hydrolase family 42 N-terminal" evidence="4">
    <location>
        <begin position="426"/>
        <end position="656"/>
    </location>
</feature>
<evidence type="ECO:0000259" key="4">
    <source>
        <dbReference type="Pfam" id="PF02449"/>
    </source>
</evidence>
<dbReference type="RefSeq" id="WP_116883944.1">
    <property type="nucleotide sequence ID" value="NZ_CABMMC010000071.1"/>
</dbReference>
<feature type="signal peptide" evidence="3">
    <location>
        <begin position="1"/>
        <end position="19"/>
    </location>
</feature>
<dbReference type="GO" id="GO:0005975">
    <property type="term" value="P:carbohydrate metabolic process"/>
    <property type="evidence" value="ECO:0007669"/>
    <property type="project" value="InterPro"/>
</dbReference>
<keyword evidence="6" id="KW-1185">Reference proteome</keyword>
<dbReference type="OrthoDB" id="222556at2"/>
<name>A0A2U1B0A5_9BACT</name>